<feature type="transmembrane region" description="Helical" evidence="6">
    <location>
        <begin position="83"/>
        <end position="102"/>
    </location>
</feature>
<feature type="transmembrane region" description="Helical" evidence="6">
    <location>
        <begin position="331"/>
        <end position="357"/>
    </location>
</feature>
<evidence type="ECO:0000256" key="6">
    <source>
        <dbReference type="SAM" id="Phobius"/>
    </source>
</evidence>
<feature type="transmembrane region" description="Helical" evidence="6">
    <location>
        <begin position="306"/>
        <end position="325"/>
    </location>
</feature>
<feature type="transmembrane region" description="Helical" evidence="6">
    <location>
        <begin position="275"/>
        <end position="294"/>
    </location>
</feature>
<feature type="transmembrane region" description="Helical" evidence="6">
    <location>
        <begin position="51"/>
        <end position="71"/>
    </location>
</feature>
<feature type="domain" description="Major facilitator superfamily (MFS) profile" evidence="7">
    <location>
        <begin position="16"/>
        <end position="426"/>
    </location>
</feature>
<keyword evidence="5 6" id="KW-0472">Membrane</keyword>
<feature type="transmembrane region" description="Helical" evidence="6">
    <location>
        <begin position="369"/>
        <end position="389"/>
    </location>
</feature>
<keyword evidence="2" id="KW-0813">Transport</keyword>
<dbReference type="InterPro" id="IPR036259">
    <property type="entry name" value="MFS_trans_sf"/>
</dbReference>
<evidence type="ECO:0000259" key="7">
    <source>
        <dbReference type="PROSITE" id="PS50850"/>
    </source>
</evidence>
<dbReference type="GO" id="GO:0016020">
    <property type="term" value="C:membrane"/>
    <property type="evidence" value="ECO:0007669"/>
    <property type="project" value="UniProtKB-SubCell"/>
</dbReference>
<organism evidence="8 9">
    <name type="scientific">Sandaracinobacteroides saxicola</name>
    <dbReference type="NCBI Taxonomy" id="2759707"/>
    <lineage>
        <taxon>Bacteria</taxon>
        <taxon>Pseudomonadati</taxon>
        <taxon>Pseudomonadota</taxon>
        <taxon>Alphaproteobacteria</taxon>
        <taxon>Sphingomonadales</taxon>
        <taxon>Sphingosinicellaceae</taxon>
        <taxon>Sandaracinobacteroides</taxon>
    </lineage>
</organism>
<gene>
    <name evidence="8" type="ORF">H3309_05020</name>
</gene>
<proteinExistence type="predicted"/>
<dbReference type="InterPro" id="IPR011701">
    <property type="entry name" value="MFS"/>
</dbReference>
<keyword evidence="3 6" id="KW-0812">Transmembrane</keyword>
<evidence type="ECO:0000313" key="9">
    <source>
        <dbReference type="Proteomes" id="UP000515292"/>
    </source>
</evidence>
<accession>A0A7G5IKE8</accession>
<dbReference type="InterPro" id="IPR020846">
    <property type="entry name" value="MFS_dom"/>
</dbReference>
<dbReference type="PROSITE" id="PS50850">
    <property type="entry name" value="MFS"/>
    <property type="match status" value="1"/>
</dbReference>
<protein>
    <submittedName>
        <fullName evidence="8">MFS transporter</fullName>
    </submittedName>
</protein>
<evidence type="ECO:0000256" key="1">
    <source>
        <dbReference type="ARBA" id="ARBA00004141"/>
    </source>
</evidence>
<dbReference type="SUPFAM" id="SSF103473">
    <property type="entry name" value="MFS general substrate transporter"/>
    <property type="match status" value="1"/>
</dbReference>
<evidence type="ECO:0000256" key="3">
    <source>
        <dbReference type="ARBA" id="ARBA00022692"/>
    </source>
</evidence>
<dbReference type="Gene3D" id="1.20.1250.20">
    <property type="entry name" value="MFS general substrate transporter like domains"/>
    <property type="match status" value="1"/>
</dbReference>
<evidence type="ECO:0000313" key="8">
    <source>
        <dbReference type="EMBL" id="QMW23840.1"/>
    </source>
</evidence>
<sequence length="431" mass="43847">MAMQPRPPSAAFGWLVVLLLCVGQVISMLDRQVLNLLVEPVKADLGLSDVQISLLQGLALTLFYALAAVPLGRMADSGSRTAVIAGGALLFGLATFGSGLALGFATLFLARLAVGVGEATLTPAGVSLIGDAVDPRWVGRAIALFIGCSFVGSGLALIIIGGVLDALDRAGTITLPLIGAVADWRAAFMLAALPALAFALAMLLLPEPPRRISAGDDRLPASAAWAWMRAHPGAIVPLLVGLPLLGAAQFALNAWAPTLFIRIHGWTPGEIGRAFGLLVMIGSTGGVLAGGALADWLRAKGRTDAPLLVCAGAALLAAPFAFAFTRVDGAAALWLLAPAVTLGAMPFGAGPSALALIAPNRLRAQLMALYMLLANLVGGGGGPTSVALLTDRAFADPMRLPDSIAIVVPLAMLAGAAALLLGRPAFARHSA</sequence>
<dbReference type="EMBL" id="CP059851">
    <property type="protein sequence ID" value="QMW23840.1"/>
    <property type="molecule type" value="Genomic_DNA"/>
</dbReference>
<dbReference type="KEGG" id="sand:H3309_05020"/>
<evidence type="ECO:0000256" key="5">
    <source>
        <dbReference type="ARBA" id="ARBA00023136"/>
    </source>
</evidence>
<dbReference type="AlphaFoldDB" id="A0A7G5IKE8"/>
<keyword evidence="9" id="KW-1185">Reference proteome</keyword>
<dbReference type="Proteomes" id="UP000515292">
    <property type="component" value="Chromosome"/>
</dbReference>
<dbReference type="InterPro" id="IPR044770">
    <property type="entry name" value="MFS_spinster-like"/>
</dbReference>
<reference evidence="8 9" key="1">
    <citation type="submission" date="2020-07" db="EMBL/GenBank/DDBJ databases">
        <title>Complete genome sequence for Sandaracinobacter sp. M6.</title>
        <authorList>
            <person name="Tang Y."/>
            <person name="Liu Q."/>
            <person name="Guo Z."/>
            <person name="Lei P."/>
            <person name="Huang B."/>
        </authorList>
    </citation>
    <scope>NUCLEOTIDE SEQUENCE [LARGE SCALE GENOMIC DNA]</scope>
    <source>
        <strain evidence="8 9">M6</strain>
    </source>
</reference>
<feature type="transmembrane region" description="Helical" evidence="6">
    <location>
        <begin position="234"/>
        <end position="255"/>
    </location>
</feature>
<feature type="transmembrane region" description="Helical" evidence="6">
    <location>
        <begin position="184"/>
        <end position="205"/>
    </location>
</feature>
<dbReference type="GO" id="GO:0022857">
    <property type="term" value="F:transmembrane transporter activity"/>
    <property type="evidence" value="ECO:0007669"/>
    <property type="project" value="InterPro"/>
</dbReference>
<evidence type="ECO:0000256" key="2">
    <source>
        <dbReference type="ARBA" id="ARBA00022448"/>
    </source>
</evidence>
<evidence type="ECO:0000256" key="4">
    <source>
        <dbReference type="ARBA" id="ARBA00022989"/>
    </source>
</evidence>
<dbReference type="Pfam" id="PF07690">
    <property type="entry name" value="MFS_1"/>
    <property type="match status" value="1"/>
</dbReference>
<keyword evidence="4 6" id="KW-1133">Transmembrane helix</keyword>
<name>A0A7G5IKE8_9SPHN</name>
<comment type="subcellular location">
    <subcellularLocation>
        <location evidence="1">Membrane</location>
        <topology evidence="1">Multi-pass membrane protein</topology>
    </subcellularLocation>
</comment>
<dbReference type="PANTHER" id="PTHR23505">
    <property type="entry name" value="SPINSTER"/>
    <property type="match status" value="1"/>
</dbReference>
<feature type="transmembrane region" description="Helical" evidence="6">
    <location>
        <begin position="404"/>
        <end position="422"/>
    </location>
</feature>
<dbReference type="PANTHER" id="PTHR23505:SF79">
    <property type="entry name" value="PROTEIN SPINSTER"/>
    <property type="match status" value="1"/>
</dbReference>
<feature type="transmembrane region" description="Helical" evidence="6">
    <location>
        <begin position="141"/>
        <end position="164"/>
    </location>
</feature>